<dbReference type="Pfam" id="PF22749">
    <property type="entry name" value="Arb2"/>
    <property type="match status" value="1"/>
</dbReference>
<dbReference type="Gene3D" id="3.30.40.10">
    <property type="entry name" value="Zinc/RING finger domain, C3HC4 (zinc finger)"/>
    <property type="match status" value="1"/>
</dbReference>
<sequence length="805" mass="89967">MNQPGTNQHAMQAEVHQVAGLIQSRMCSEFQMHEECIPAAKAAARCSIFVTQDWHENPRLCVFMQHGAGVTPGLWAIPPPPSSHQGSPASIQAFSHSLASMSLIPYIKAARKSGYAVLVMNPSTNRMSVQGHSVKILHSSSPEEHVRHVWTTYIQPSAASLIHFISHDTSGLLVNHLLSHLDPRLHPLLARRGVHFEPSAEPMFQLVTTGASARYCSTLSVGRLSSENSSCLLQSVQSSTFVFLKCIPSGLQPALQAIRTTVPNKLVVTVNRARLTGQPYNNPYAVVTCVGQSKATVGNNKKTMDPEWNQTFSFPVRDETASVLVKVKDKAFLPMSSMVGGVAVALADVGWNRVWRHWFTLRHDTSSQHQYHQVHGNGEIELTLEWVHDTFVARTDSFLAPPLSPPLASVAQDNGCYLCSCTFVLHRRRYCRLCLRAVCVSCSDRLFLPGFSEAKRVCLACCNLQIALHKQPPPMPPRPIQPAPRPHREADVRREADKAAFTSWYEALRVHSIRSIAIPLPEEFVASLLQDQILVQEDLYPSSFVAAVKDAIHRLGGRVFAKLDWSSAKDAKWILANSLCCRSFADILMLLKASDFITHDLTQAYDGCSDVGTKRRPDTFHLVLKKWCHLFDSMHFRCFVRAKKLLGISQRNCTERYDFLASEATQDTLCDAIAAFFESHLTTSQALPDPNYVFDVYVDKDHKVHLIDINVFGAVTDPLLFSWDELKQPAAAEDDRIHFRVVTTPRSAMYADPYGQYRVPVDLVEHLATPGGFDEFIRQVAKDNIQHPHDDDDDDDHDDDGNWSD</sequence>
<dbReference type="SUPFAM" id="SSF57903">
    <property type="entry name" value="FYVE/PHD zinc finger"/>
    <property type="match status" value="1"/>
</dbReference>
<dbReference type="GO" id="GO:0005737">
    <property type="term" value="C:cytoplasm"/>
    <property type="evidence" value="ECO:0007669"/>
    <property type="project" value="TreeGrafter"/>
</dbReference>
<proteinExistence type="inferred from homology"/>
<evidence type="ECO:0000259" key="8">
    <source>
        <dbReference type="PROSITE" id="PS50178"/>
    </source>
</evidence>
<evidence type="ECO:0000256" key="6">
    <source>
        <dbReference type="SAM" id="MobiDB-lite"/>
    </source>
</evidence>
<evidence type="ECO:0000256" key="2">
    <source>
        <dbReference type="ARBA" id="ARBA00022723"/>
    </source>
</evidence>
<gene>
    <name evidence="9" type="ORF">DYB30_002133</name>
</gene>
<dbReference type="InterPro" id="IPR000008">
    <property type="entry name" value="C2_dom"/>
</dbReference>
<dbReference type="PANTHER" id="PTHR15323:SF6">
    <property type="entry name" value="CELL DIVISION CYCLE PROTEIN 123 HOMOLOG"/>
    <property type="match status" value="1"/>
</dbReference>
<dbReference type="GO" id="GO:0008270">
    <property type="term" value="F:zinc ion binding"/>
    <property type="evidence" value="ECO:0007669"/>
    <property type="project" value="UniProtKB-KW"/>
</dbReference>
<feature type="compositionally biased region" description="Acidic residues" evidence="6">
    <location>
        <begin position="791"/>
        <end position="805"/>
    </location>
</feature>
<evidence type="ECO:0000313" key="10">
    <source>
        <dbReference type="Proteomes" id="UP000266643"/>
    </source>
</evidence>
<dbReference type="InterPro" id="IPR011011">
    <property type="entry name" value="Znf_FYVE_PHD"/>
</dbReference>
<evidence type="ECO:0000256" key="3">
    <source>
        <dbReference type="ARBA" id="ARBA00022771"/>
    </source>
</evidence>
<reference evidence="9 10" key="1">
    <citation type="submission" date="2018-08" db="EMBL/GenBank/DDBJ databases">
        <title>Aphanomyces genome sequencing and annotation.</title>
        <authorList>
            <person name="Minardi D."/>
            <person name="Oidtmann B."/>
            <person name="Van Der Giezen M."/>
            <person name="Studholme D.J."/>
        </authorList>
    </citation>
    <scope>NUCLEOTIDE SEQUENCE [LARGE SCALE GENOMIC DNA]</scope>
    <source>
        <strain evidence="9 10">D2</strain>
    </source>
</reference>
<dbReference type="Proteomes" id="UP000266643">
    <property type="component" value="Unassembled WGS sequence"/>
</dbReference>
<dbReference type="InterPro" id="IPR013083">
    <property type="entry name" value="Znf_RING/FYVE/PHD"/>
</dbReference>
<dbReference type="PROSITE" id="PS50004">
    <property type="entry name" value="C2"/>
    <property type="match status" value="1"/>
</dbReference>
<evidence type="ECO:0000256" key="1">
    <source>
        <dbReference type="ARBA" id="ARBA00011047"/>
    </source>
</evidence>
<dbReference type="CDD" id="cd00030">
    <property type="entry name" value="C2"/>
    <property type="match status" value="1"/>
</dbReference>
<comment type="similarity">
    <text evidence="1">Belongs to the CDC123 family.</text>
</comment>
<keyword evidence="4" id="KW-0862">Zinc</keyword>
<keyword evidence="3 5" id="KW-0863">Zinc-finger</keyword>
<evidence type="ECO:0000256" key="4">
    <source>
        <dbReference type="ARBA" id="ARBA00022833"/>
    </source>
</evidence>
<organism evidence="9 10">
    <name type="scientific">Aphanomyces astaci</name>
    <name type="common">Crayfish plague agent</name>
    <dbReference type="NCBI Taxonomy" id="112090"/>
    <lineage>
        <taxon>Eukaryota</taxon>
        <taxon>Sar</taxon>
        <taxon>Stramenopiles</taxon>
        <taxon>Oomycota</taxon>
        <taxon>Saprolegniomycetes</taxon>
        <taxon>Saprolegniales</taxon>
        <taxon>Verrucalvaceae</taxon>
        <taxon>Aphanomyces</taxon>
    </lineage>
</organism>
<dbReference type="SMART" id="SM00239">
    <property type="entry name" value="C2"/>
    <property type="match status" value="1"/>
</dbReference>
<dbReference type="InterPro" id="IPR017455">
    <property type="entry name" value="Znf_FYVE-rel"/>
</dbReference>
<protein>
    <recommendedName>
        <fullName evidence="11">C2 domain-containing protein</fullName>
    </recommendedName>
</protein>
<dbReference type="PROSITE" id="PS50178">
    <property type="entry name" value="ZF_FYVE"/>
    <property type="match status" value="1"/>
</dbReference>
<dbReference type="SUPFAM" id="SSF49562">
    <property type="entry name" value="C2 domain (Calcium/lipid-binding domain, CaLB)"/>
    <property type="match status" value="1"/>
</dbReference>
<evidence type="ECO:0000256" key="5">
    <source>
        <dbReference type="PROSITE-ProRule" id="PRU00091"/>
    </source>
</evidence>
<evidence type="ECO:0000313" key="9">
    <source>
        <dbReference type="EMBL" id="RHY45572.1"/>
    </source>
</evidence>
<dbReference type="Gene3D" id="2.60.40.150">
    <property type="entry name" value="C2 domain"/>
    <property type="match status" value="1"/>
</dbReference>
<accession>A0A397CFU2</accession>
<evidence type="ECO:0000259" key="7">
    <source>
        <dbReference type="PROSITE" id="PS50004"/>
    </source>
</evidence>
<dbReference type="InterPro" id="IPR035892">
    <property type="entry name" value="C2_domain_sf"/>
</dbReference>
<name>A0A397CFU2_APHAT</name>
<dbReference type="Pfam" id="PF00168">
    <property type="entry name" value="C2"/>
    <property type="match status" value="1"/>
</dbReference>
<dbReference type="InterPro" id="IPR053858">
    <property type="entry name" value="Arb2_dom"/>
</dbReference>
<dbReference type="Pfam" id="PF07065">
    <property type="entry name" value="D123"/>
    <property type="match status" value="1"/>
</dbReference>
<dbReference type="EMBL" id="QUTD01008605">
    <property type="protein sequence ID" value="RHY45572.1"/>
    <property type="molecule type" value="Genomic_DNA"/>
</dbReference>
<feature type="domain" description="FYVE-type" evidence="8">
    <location>
        <begin position="416"/>
        <end position="461"/>
    </location>
</feature>
<comment type="caution">
    <text evidence="9">The sequence shown here is derived from an EMBL/GenBank/DDBJ whole genome shotgun (WGS) entry which is preliminary data.</text>
</comment>
<dbReference type="InterPro" id="IPR009772">
    <property type="entry name" value="CDC123"/>
</dbReference>
<evidence type="ECO:0008006" key="11">
    <source>
        <dbReference type="Google" id="ProtNLM"/>
    </source>
</evidence>
<dbReference type="VEuPathDB" id="FungiDB:H257_10688"/>
<feature type="region of interest" description="Disordered" evidence="6">
    <location>
        <begin position="785"/>
        <end position="805"/>
    </location>
</feature>
<dbReference type="PANTHER" id="PTHR15323">
    <property type="entry name" value="D123 PROTEIN"/>
    <property type="match status" value="1"/>
</dbReference>
<feature type="domain" description="C2" evidence="7">
    <location>
        <begin position="247"/>
        <end position="359"/>
    </location>
</feature>
<dbReference type="AlphaFoldDB" id="A0A397CFU2"/>
<keyword evidence="2" id="KW-0479">Metal-binding</keyword>